<sequence length="121" mass="13102">MLWSRGWQVRQQETLRAAGTAQAEQAEEQVPTGATSNMLEEQVSVGVMSSVLEAGRVDTAYREAQYRKRALALRRASGTAARVLVAPEDVSAKDILPEGHNGFTSMVAISCVLVFATFVAF</sequence>
<dbReference type="OrthoDB" id="5536897at2759"/>
<reference evidence="1 2" key="1">
    <citation type="submission" date="2016-07" db="EMBL/GenBank/DDBJ databases">
        <title>Pervasive Adenine N6-methylation of Active Genes in Fungi.</title>
        <authorList>
            <consortium name="DOE Joint Genome Institute"/>
            <person name="Mondo S.J."/>
            <person name="Dannebaum R.O."/>
            <person name="Kuo R.C."/>
            <person name="Labutti K."/>
            <person name="Haridas S."/>
            <person name="Kuo A."/>
            <person name="Salamov A."/>
            <person name="Ahrendt S.R."/>
            <person name="Lipzen A."/>
            <person name="Sullivan W."/>
            <person name="Andreopoulos W.B."/>
            <person name="Clum A."/>
            <person name="Lindquist E."/>
            <person name="Daum C."/>
            <person name="Ramamoorthy G.K."/>
            <person name="Gryganskyi A."/>
            <person name="Culley D."/>
            <person name="Magnuson J.K."/>
            <person name="James T.Y."/>
            <person name="O'Malley M.A."/>
            <person name="Stajich J.E."/>
            <person name="Spatafora J.W."/>
            <person name="Visel A."/>
            <person name="Grigoriev I.V."/>
        </authorList>
    </citation>
    <scope>NUCLEOTIDE SEQUENCE [LARGE SCALE GENOMIC DNA]</scope>
    <source>
        <strain evidence="1 2">ATCC 12442</strain>
    </source>
</reference>
<protein>
    <submittedName>
        <fullName evidence="1">Uncharacterized protein</fullName>
    </submittedName>
</protein>
<dbReference type="AlphaFoldDB" id="A0A1Y1VW08"/>
<evidence type="ECO:0000313" key="2">
    <source>
        <dbReference type="Proteomes" id="UP000193922"/>
    </source>
</evidence>
<proteinExistence type="predicted"/>
<dbReference type="GeneID" id="63799632"/>
<gene>
    <name evidence="1" type="ORF">DL89DRAFT_100669</name>
</gene>
<comment type="caution">
    <text evidence="1">The sequence shown here is derived from an EMBL/GenBank/DDBJ whole genome shotgun (WGS) entry which is preliminary data.</text>
</comment>
<keyword evidence="2" id="KW-1185">Reference proteome</keyword>
<evidence type="ECO:0000313" key="1">
    <source>
        <dbReference type="EMBL" id="ORX65488.1"/>
    </source>
</evidence>
<name>A0A1Y1VW08_9FUNG</name>
<dbReference type="RefSeq" id="XP_040739665.1">
    <property type="nucleotide sequence ID" value="XM_040882984.1"/>
</dbReference>
<dbReference type="Proteomes" id="UP000193922">
    <property type="component" value="Unassembled WGS sequence"/>
</dbReference>
<organism evidence="1 2">
    <name type="scientific">Linderina pennispora</name>
    <dbReference type="NCBI Taxonomy" id="61395"/>
    <lineage>
        <taxon>Eukaryota</taxon>
        <taxon>Fungi</taxon>
        <taxon>Fungi incertae sedis</taxon>
        <taxon>Zoopagomycota</taxon>
        <taxon>Kickxellomycotina</taxon>
        <taxon>Kickxellomycetes</taxon>
        <taxon>Kickxellales</taxon>
        <taxon>Kickxellaceae</taxon>
        <taxon>Linderina</taxon>
    </lineage>
</organism>
<accession>A0A1Y1VW08</accession>
<dbReference type="EMBL" id="MCFD01000028">
    <property type="protein sequence ID" value="ORX65488.1"/>
    <property type="molecule type" value="Genomic_DNA"/>
</dbReference>